<dbReference type="InterPro" id="IPR050697">
    <property type="entry name" value="Adenylyl/Guanylyl_Cyclase_3/4"/>
</dbReference>
<evidence type="ECO:0000313" key="4">
    <source>
        <dbReference type="Proteomes" id="UP001056035"/>
    </source>
</evidence>
<dbReference type="InterPro" id="IPR001054">
    <property type="entry name" value="A/G_cyclase"/>
</dbReference>
<protein>
    <submittedName>
        <fullName evidence="3">Adenylate/guanylate cyclase domain-containing protein</fullName>
    </submittedName>
</protein>
<dbReference type="Pfam" id="PF00211">
    <property type="entry name" value="Guanylate_cyc"/>
    <property type="match status" value="1"/>
</dbReference>
<proteinExistence type="inferred from homology"/>
<dbReference type="SUPFAM" id="SSF55073">
    <property type="entry name" value="Nucleotide cyclase"/>
    <property type="match status" value="1"/>
</dbReference>
<dbReference type="InterPro" id="IPR029787">
    <property type="entry name" value="Nucleotide_cyclase"/>
</dbReference>
<organism evidence="3 4">
    <name type="scientific">Paraconexibacter antarcticus</name>
    <dbReference type="NCBI Taxonomy" id="2949664"/>
    <lineage>
        <taxon>Bacteria</taxon>
        <taxon>Bacillati</taxon>
        <taxon>Actinomycetota</taxon>
        <taxon>Thermoleophilia</taxon>
        <taxon>Solirubrobacterales</taxon>
        <taxon>Paraconexibacteraceae</taxon>
        <taxon>Paraconexibacter</taxon>
    </lineage>
</organism>
<dbReference type="Gene3D" id="3.30.70.1230">
    <property type="entry name" value="Nucleotide cyclase"/>
    <property type="match status" value="1"/>
</dbReference>
<keyword evidence="4" id="KW-1185">Reference proteome</keyword>
<feature type="domain" description="Guanylate cyclase" evidence="2">
    <location>
        <begin position="11"/>
        <end position="120"/>
    </location>
</feature>
<gene>
    <name evidence="3" type="ORF">NBH00_01740</name>
</gene>
<dbReference type="EMBL" id="CP098502">
    <property type="protein sequence ID" value="UTI64941.1"/>
    <property type="molecule type" value="Genomic_DNA"/>
</dbReference>
<sequence>MAHRATPPNQTFVFADIVSYTAITEREGDARALEVASTLAAAAALIASDTGAQLVKCIGDAVMLCVDDARIGLGVALRLKRDLGAVPGYPELHVGVHSGPALLADGDWFGHTVNIAARVTNAAAPGEVLCTDATVASCRATYGLRFVAHGPRAFKNASAPIPIFTVLPAPARFVREPDLAPTAPTQPMTRELEVVA</sequence>
<dbReference type="CDD" id="cd07302">
    <property type="entry name" value="CHD"/>
    <property type="match status" value="1"/>
</dbReference>
<evidence type="ECO:0000256" key="1">
    <source>
        <dbReference type="ARBA" id="ARBA00005381"/>
    </source>
</evidence>
<dbReference type="Proteomes" id="UP001056035">
    <property type="component" value="Chromosome"/>
</dbReference>
<dbReference type="PROSITE" id="PS50125">
    <property type="entry name" value="GUANYLATE_CYCLASE_2"/>
    <property type="match status" value="1"/>
</dbReference>
<comment type="similarity">
    <text evidence="1">Belongs to the adenylyl cyclase class-3 family.</text>
</comment>
<dbReference type="PANTHER" id="PTHR43081">
    <property type="entry name" value="ADENYLATE CYCLASE, TERMINAL-DIFFERENTIATION SPECIFIC-RELATED"/>
    <property type="match status" value="1"/>
</dbReference>
<name>A0ABY5DSD9_9ACTN</name>
<evidence type="ECO:0000313" key="3">
    <source>
        <dbReference type="EMBL" id="UTI64941.1"/>
    </source>
</evidence>
<dbReference type="PANTHER" id="PTHR43081:SF19">
    <property type="entry name" value="PH-SENSITIVE ADENYLATE CYCLASE RV1264"/>
    <property type="match status" value="1"/>
</dbReference>
<reference evidence="3 4" key="1">
    <citation type="submission" date="2022-06" db="EMBL/GenBank/DDBJ databases">
        <title>Paraconexibacter antarcticus.</title>
        <authorList>
            <person name="Kim C.S."/>
        </authorList>
    </citation>
    <scope>NUCLEOTIDE SEQUENCE [LARGE SCALE GENOMIC DNA]</scope>
    <source>
        <strain evidence="3 4">02-257</strain>
    </source>
</reference>
<accession>A0ABY5DSD9</accession>
<evidence type="ECO:0000259" key="2">
    <source>
        <dbReference type="PROSITE" id="PS50125"/>
    </source>
</evidence>
<dbReference type="RefSeq" id="WP_254571633.1">
    <property type="nucleotide sequence ID" value="NZ_CP098502.1"/>
</dbReference>